<protein>
    <recommendedName>
        <fullName evidence="5">Pentatricopeptide repeat-containing protein</fullName>
    </recommendedName>
</protein>
<evidence type="ECO:0000313" key="3">
    <source>
        <dbReference type="EMBL" id="GBE77735.1"/>
    </source>
</evidence>
<dbReference type="PROSITE" id="PS51375">
    <property type="entry name" value="PPR"/>
    <property type="match status" value="1"/>
</dbReference>
<sequence length="701" mass="79448">METFRSFVDQNDVNGVHTSYRALKEYLPDTPTHRTAEMVSIDRQVVVGALTVLVTSGSPADRALAEEILADSTRLGIEAYLLYDAIFQSFLGRGALQDAFTWLNHMHLNPGRCKPQGIHYFSLLRACGTHKNFRFALSIVESKQPPTYATYRTLCKALSRSGYTLSVVELRDLVTSMKSYGVSFDPYLLRFIVDGYSNAGRFDLAEEAETLYFSAFDVHSDLRSADFNKDRRLSVSAKKNGKWSALSLYNKFREEGFCATQSTLQGVLHRTTAIPVLRFWERAFSMQAGPYVWAKIIRNAIEVNRLSTGLDLYQSAISSGIHPTNSMLHPILRALCASGLRPPSDAAVDRACDLYHEYVRLNDTPQTRSESNEAENGSSVNSTQPDAPIYNTLLRALCSSSNTEKYFPIALSLLEDMRSRKLSMDDMTLTSVTVLLMRSSSSFTEALKAYRLVCQSQDRLSPLQMEGYSAILNAYCKLSDRFKKVPPARLYFEIVQDMRLAGHDITPHVYTILLQQLAKLARLDPSLRDQVASSVRRVHDFLNVEASLKPDTALWNQLMDSYQRAGCFLEAYRIWESLYRSHEFDATSISVILDACGYAGQYDTALQIYSDLVDSGFQFDLRNWKNWLECLCRLDKVDEALKVLCLEMGEGAGNVEPDEESVRIVLKFATHTNFEGEARDRVKRYLPHLWKQMSQERRVVF</sequence>
<dbReference type="Pfam" id="PF01535">
    <property type="entry name" value="PPR"/>
    <property type="match status" value="2"/>
</dbReference>
<dbReference type="Proteomes" id="UP000287166">
    <property type="component" value="Unassembled WGS sequence"/>
</dbReference>
<dbReference type="STRING" id="139825.A0A401G6E3"/>
<dbReference type="GO" id="GO:0003729">
    <property type="term" value="F:mRNA binding"/>
    <property type="evidence" value="ECO:0007669"/>
    <property type="project" value="TreeGrafter"/>
</dbReference>
<keyword evidence="4" id="KW-1185">Reference proteome</keyword>
<accession>A0A401G6E3</accession>
<dbReference type="InParanoid" id="A0A401G6E3"/>
<gene>
    <name evidence="3" type="ORF">SCP_0106170</name>
</gene>
<name>A0A401G6E3_9APHY</name>
<comment type="caution">
    <text evidence="3">The sequence shown here is derived from an EMBL/GenBank/DDBJ whole genome shotgun (WGS) entry which is preliminary data.</text>
</comment>
<evidence type="ECO:0000313" key="4">
    <source>
        <dbReference type="Proteomes" id="UP000287166"/>
    </source>
</evidence>
<dbReference type="Gene3D" id="1.25.40.10">
    <property type="entry name" value="Tetratricopeptide repeat domain"/>
    <property type="match status" value="3"/>
</dbReference>
<evidence type="ECO:0000256" key="2">
    <source>
        <dbReference type="SAM" id="MobiDB-lite"/>
    </source>
</evidence>
<dbReference type="InterPro" id="IPR002885">
    <property type="entry name" value="PPR_rpt"/>
</dbReference>
<dbReference type="PANTHER" id="PTHR47938">
    <property type="entry name" value="RESPIRATORY COMPLEX I CHAPERONE (CIA84), PUTATIVE (AFU_ORTHOLOGUE AFUA_2G06020)-RELATED"/>
    <property type="match status" value="1"/>
</dbReference>
<reference evidence="3 4" key="1">
    <citation type="journal article" date="2018" name="Sci. Rep.">
        <title>Genome sequence of the cauliflower mushroom Sparassis crispa (Hanabiratake) and its association with beneficial usage.</title>
        <authorList>
            <person name="Kiyama R."/>
            <person name="Furutani Y."/>
            <person name="Kawaguchi K."/>
            <person name="Nakanishi T."/>
        </authorList>
    </citation>
    <scope>NUCLEOTIDE SEQUENCE [LARGE SCALE GENOMIC DNA]</scope>
</reference>
<evidence type="ECO:0008006" key="5">
    <source>
        <dbReference type="Google" id="ProtNLM"/>
    </source>
</evidence>
<dbReference type="AlphaFoldDB" id="A0A401G6E3"/>
<dbReference type="PANTHER" id="PTHR47938:SF35">
    <property type="entry name" value="PENTATRICOPEPTIDE REPEAT-CONTAINING PROTEIN 4, MITOCHONDRIAL-RELATED"/>
    <property type="match status" value="1"/>
</dbReference>
<dbReference type="GeneID" id="38774652"/>
<dbReference type="RefSeq" id="XP_027608648.1">
    <property type="nucleotide sequence ID" value="XM_027752847.1"/>
</dbReference>
<dbReference type="EMBL" id="BFAD01000001">
    <property type="protein sequence ID" value="GBE77735.1"/>
    <property type="molecule type" value="Genomic_DNA"/>
</dbReference>
<dbReference type="OrthoDB" id="185373at2759"/>
<evidence type="ECO:0000256" key="1">
    <source>
        <dbReference type="PROSITE-ProRule" id="PRU00708"/>
    </source>
</evidence>
<organism evidence="3 4">
    <name type="scientific">Sparassis crispa</name>
    <dbReference type="NCBI Taxonomy" id="139825"/>
    <lineage>
        <taxon>Eukaryota</taxon>
        <taxon>Fungi</taxon>
        <taxon>Dikarya</taxon>
        <taxon>Basidiomycota</taxon>
        <taxon>Agaricomycotina</taxon>
        <taxon>Agaricomycetes</taxon>
        <taxon>Polyporales</taxon>
        <taxon>Sparassidaceae</taxon>
        <taxon>Sparassis</taxon>
    </lineage>
</organism>
<feature type="region of interest" description="Disordered" evidence="2">
    <location>
        <begin position="363"/>
        <end position="384"/>
    </location>
</feature>
<proteinExistence type="predicted"/>
<feature type="repeat" description="PPR" evidence="1">
    <location>
        <begin position="585"/>
        <end position="619"/>
    </location>
</feature>
<dbReference type="InterPro" id="IPR011990">
    <property type="entry name" value="TPR-like_helical_dom_sf"/>
</dbReference>